<evidence type="ECO:0000259" key="3">
    <source>
        <dbReference type="Pfam" id="PF03358"/>
    </source>
</evidence>
<dbReference type="AlphaFoldDB" id="M1E8T1"/>
<feature type="domain" description="NADPH-dependent FMN reductase-like" evidence="3">
    <location>
        <begin position="1"/>
        <end position="135"/>
    </location>
</feature>
<accession>M1E8T1</accession>
<dbReference type="Pfam" id="PF03358">
    <property type="entry name" value="FMN_red"/>
    <property type="match status" value="1"/>
</dbReference>
<sequence length="219" mass="25394">MNLLAINGSPRKDFNTGTLLKYSIEGAVSKGANAEIVHLYDLNYKGCASCFNCKLKGGKNYGRCSVKDELEPILKKIEEDVDALILGSPIYFSSVTGQMRCFLERLLFPYMVYDENYSTLFKRKMPVGFIYTMGVNEKMMEELSYKKIFERTEFMISRVFGSVEVMYVTDTYQFTDYSKYVAPKFDVEAKERRRREVFPKDCQRAYEMGKRFAESIMAK</sequence>
<dbReference type="Gene3D" id="3.40.50.360">
    <property type="match status" value="1"/>
</dbReference>
<dbReference type="PANTHER" id="PTHR43278">
    <property type="entry name" value="NAD(P)H-DEPENDENT FMN-CONTAINING OXIDOREDUCTASE YWQN-RELATED"/>
    <property type="match status" value="1"/>
</dbReference>
<dbReference type="HOGENOM" id="CLU_050993_2_0_9"/>
<dbReference type="EMBL" id="CP002690">
    <property type="protein sequence ID" value="AEE15328.1"/>
    <property type="molecule type" value="Genomic_DNA"/>
</dbReference>
<dbReference type="KEGG" id="tnr:Thena_1719"/>
<protein>
    <submittedName>
        <fullName evidence="4">NADPH-dependent FMN reductase</fullName>
    </submittedName>
</protein>
<reference evidence="4 5" key="1">
    <citation type="submission" date="2011-04" db="EMBL/GenBank/DDBJ databases">
        <title>The complete genome of Thermodesulfobium narugense DSM 14796.</title>
        <authorList>
            <consortium name="US DOE Joint Genome Institute (JGI-PGF)"/>
            <person name="Lucas S."/>
            <person name="Han J."/>
            <person name="Lapidus A."/>
            <person name="Bruce D."/>
            <person name="Goodwin L."/>
            <person name="Pitluck S."/>
            <person name="Peters L."/>
            <person name="Kyrpides N."/>
            <person name="Mavromatis K."/>
            <person name="Pagani I."/>
            <person name="Ivanova N."/>
            <person name="Ovchinnikova G."/>
            <person name="Zhang X."/>
            <person name="Saunders L."/>
            <person name="Detter J.C."/>
            <person name="Tapia R."/>
            <person name="Han C."/>
            <person name="Land M."/>
            <person name="Hauser L."/>
            <person name="Markowitz V."/>
            <person name="Cheng J.-F."/>
            <person name="Hugenholtz P."/>
            <person name="Woyke T."/>
            <person name="Wu D."/>
            <person name="Spring S."/>
            <person name="Schroeder M."/>
            <person name="Brambilla E."/>
            <person name="Klenk H.-P."/>
            <person name="Eisen J.A."/>
        </authorList>
    </citation>
    <scope>NUCLEOTIDE SEQUENCE [LARGE SCALE GENOMIC DNA]</scope>
    <source>
        <strain evidence="4 5">DSM 14796</strain>
    </source>
</reference>
<name>M1E8T1_9BACT</name>
<dbReference type="InterPro" id="IPR005025">
    <property type="entry name" value="FMN_Rdtase-like_dom"/>
</dbReference>
<proteinExistence type="predicted"/>
<evidence type="ECO:0000313" key="5">
    <source>
        <dbReference type="Proteomes" id="UP000011765"/>
    </source>
</evidence>
<dbReference type="GO" id="GO:0016491">
    <property type="term" value="F:oxidoreductase activity"/>
    <property type="evidence" value="ECO:0007669"/>
    <property type="project" value="InterPro"/>
</dbReference>
<dbReference type="STRING" id="747365.Thena_1719"/>
<keyword evidence="5" id="KW-1185">Reference proteome</keyword>
<dbReference type="InterPro" id="IPR051796">
    <property type="entry name" value="ISF_SsuE-like"/>
</dbReference>
<dbReference type="RefSeq" id="WP_013757048.1">
    <property type="nucleotide sequence ID" value="NC_015499.1"/>
</dbReference>
<gene>
    <name evidence="4" type="ORF">Thena_1719</name>
</gene>
<organism evidence="4 5">
    <name type="scientific">Thermodesulfobium narugense DSM 14796</name>
    <dbReference type="NCBI Taxonomy" id="747365"/>
    <lineage>
        <taxon>Bacteria</taxon>
        <taxon>Pseudomonadati</taxon>
        <taxon>Thermodesulfobiota</taxon>
        <taxon>Thermodesulfobiia</taxon>
        <taxon>Thermodesulfobiales</taxon>
        <taxon>Thermodesulfobiaceae</taxon>
        <taxon>Thermodesulfobium</taxon>
    </lineage>
</organism>
<keyword evidence="1" id="KW-0285">Flavoprotein</keyword>
<dbReference type="OrthoDB" id="9790975at2"/>
<dbReference type="InterPro" id="IPR029039">
    <property type="entry name" value="Flavoprotein-like_sf"/>
</dbReference>
<evidence type="ECO:0000313" key="4">
    <source>
        <dbReference type="EMBL" id="AEE15328.1"/>
    </source>
</evidence>
<keyword evidence="2" id="KW-0288">FMN</keyword>
<dbReference type="eggNOG" id="COG0655">
    <property type="taxonomic scope" value="Bacteria"/>
</dbReference>
<dbReference type="PANTHER" id="PTHR43278:SF2">
    <property type="entry name" value="IRON-SULFUR FLAVOPROTEIN"/>
    <property type="match status" value="1"/>
</dbReference>
<dbReference type="SUPFAM" id="SSF52218">
    <property type="entry name" value="Flavoproteins"/>
    <property type="match status" value="1"/>
</dbReference>
<evidence type="ECO:0000256" key="1">
    <source>
        <dbReference type="ARBA" id="ARBA00022630"/>
    </source>
</evidence>
<evidence type="ECO:0000256" key="2">
    <source>
        <dbReference type="ARBA" id="ARBA00022643"/>
    </source>
</evidence>
<dbReference type="Proteomes" id="UP000011765">
    <property type="component" value="Chromosome"/>
</dbReference>